<name>A0A1R3KB08_9ROSI</name>
<evidence type="ECO:0000313" key="2">
    <source>
        <dbReference type="Proteomes" id="UP000187203"/>
    </source>
</evidence>
<dbReference type="Proteomes" id="UP000187203">
    <property type="component" value="Unassembled WGS sequence"/>
</dbReference>
<dbReference type="EMBL" id="AWUE01014272">
    <property type="protein sequence ID" value="OMP04244.1"/>
    <property type="molecule type" value="Genomic_DNA"/>
</dbReference>
<protein>
    <submittedName>
        <fullName evidence="1">Uncharacterized protein</fullName>
    </submittedName>
</protein>
<dbReference type="AlphaFoldDB" id="A0A1R3KB08"/>
<accession>A0A1R3KB08</accession>
<comment type="caution">
    <text evidence="1">The sequence shown here is derived from an EMBL/GenBank/DDBJ whole genome shotgun (WGS) entry which is preliminary data.</text>
</comment>
<gene>
    <name evidence="1" type="ORF">COLO4_09805</name>
</gene>
<sequence length="44" mass="4994">MVIAMLGADSFKKFFRGIIIGYSKERMTAPVVKPDKYLPREAAF</sequence>
<reference evidence="2" key="1">
    <citation type="submission" date="2013-09" db="EMBL/GenBank/DDBJ databases">
        <title>Corchorus olitorius genome sequencing.</title>
        <authorList>
            <person name="Alam M."/>
            <person name="Haque M.S."/>
            <person name="Islam M.S."/>
            <person name="Emdad E.M."/>
            <person name="Islam M.M."/>
            <person name="Ahmed B."/>
            <person name="Halim A."/>
            <person name="Hossen Q.M.M."/>
            <person name="Hossain M.Z."/>
            <person name="Ahmed R."/>
            <person name="Khan M.M."/>
            <person name="Islam R."/>
            <person name="Rashid M.M."/>
            <person name="Khan S.A."/>
            <person name="Rahman M.S."/>
            <person name="Alam M."/>
            <person name="Yahiya A.S."/>
            <person name="Khan M.S."/>
            <person name="Azam M.S."/>
            <person name="Haque T."/>
            <person name="Lashkar M.Z.H."/>
            <person name="Akhand A.I."/>
            <person name="Morshed G."/>
            <person name="Roy S."/>
            <person name="Uddin K.S."/>
            <person name="Rabeya T."/>
            <person name="Hossain A.S."/>
            <person name="Chowdhury A."/>
            <person name="Snigdha A.R."/>
            <person name="Mortoza M.S."/>
            <person name="Matin S.A."/>
            <person name="Hoque S.M.E."/>
            <person name="Islam M.K."/>
            <person name="Roy D.K."/>
            <person name="Haider R."/>
            <person name="Moosa M.M."/>
            <person name="Elias S.M."/>
            <person name="Hasan A.M."/>
            <person name="Jahan S."/>
            <person name="Shafiuddin M."/>
            <person name="Mahmood N."/>
            <person name="Shommy N.S."/>
        </authorList>
    </citation>
    <scope>NUCLEOTIDE SEQUENCE [LARGE SCALE GENOMIC DNA]</scope>
    <source>
        <strain evidence="2">cv. O-4</strain>
    </source>
</reference>
<organism evidence="1 2">
    <name type="scientific">Corchorus olitorius</name>
    <dbReference type="NCBI Taxonomy" id="93759"/>
    <lineage>
        <taxon>Eukaryota</taxon>
        <taxon>Viridiplantae</taxon>
        <taxon>Streptophyta</taxon>
        <taxon>Embryophyta</taxon>
        <taxon>Tracheophyta</taxon>
        <taxon>Spermatophyta</taxon>
        <taxon>Magnoliopsida</taxon>
        <taxon>eudicotyledons</taxon>
        <taxon>Gunneridae</taxon>
        <taxon>Pentapetalae</taxon>
        <taxon>rosids</taxon>
        <taxon>malvids</taxon>
        <taxon>Malvales</taxon>
        <taxon>Malvaceae</taxon>
        <taxon>Grewioideae</taxon>
        <taxon>Apeibeae</taxon>
        <taxon>Corchorus</taxon>
    </lineage>
</organism>
<proteinExistence type="predicted"/>
<evidence type="ECO:0000313" key="1">
    <source>
        <dbReference type="EMBL" id="OMP04244.1"/>
    </source>
</evidence>
<keyword evidence="2" id="KW-1185">Reference proteome</keyword>